<dbReference type="Gene3D" id="2.40.50.140">
    <property type="entry name" value="Nucleic acid-binding proteins"/>
    <property type="match status" value="1"/>
</dbReference>
<evidence type="ECO:0000313" key="5">
    <source>
        <dbReference type="EMBL" id="VFU17557.1"/>
    </source>
</evidence>
<reference evidence="5 6" key="1">
    <citation type="submission" date="2019-03" db="EMBL/GenBank/DDBJ databases">
        <authorList>
            <person name="Kox A.R. M."/>
        </authorList>
    </citation>
    <scope>NUCLEOTIDE SEQUENCE [LARGE SCALE GENOMIC DNA]</scope>
    <source>
        <strain evidence="5">MTUNDRAET4 annotated genome</strain>
        <plasmid evidence="6">3</plasmid>
    </source>
</reference>
<dbReference type="PROSITE" id="PS50935">
    <property type="entry name" value="SSB"/>
    <property type="match status" value="1"/>
</dbReference>
<feature type="region of interest" description="Disordered" evidence="4">
    <location>
        <begin position="102"/>
        <end position="130"/>
    </location>
</feature>
<sequence length="130" mass="14443">MSHIAEFKIIGRVGAIKEVGSTVRVTIASSYSYKDRQGDWIEQAKWNEITIFNEATQAYVQRNLEKGDLVYAAGTLAQTSYKKDGEMVYGMTLGCEQIERLAKSSSGEDASEGREPRRAAKALQDDDVPF</sequence>
<evidence type="ECO:0000256" key="2">
    <source>
        <dbReference type="ARBA" id="ARBA00023172"/>
    </source>
</evidence>
<dbReference type="GO" id="GO:0006310">
    <property type="term" value="P:DNA recombination"/>
    <property type="evidence" value="ECO:0007669"/>
    <property type="project" value="UniProtKB-KW"/>
</dbReference>
<dbReference type="EMBL" id="LR536452">
    <property type="protein sequence ID" value="VFU17557.1"/>
    <property type="molecule type" value="Genomic_DNA"/>
</dbReference>
<dbReference type="InterPro" id="IPR011344">
    <property type="entry name" value="ssDNA-bd"/>
</dbReference>
<gene>
    <name evidence="5" type="ORF">MTUNDRAET4_0104</name>
</gene>
<evidence type="ECO:0000256" key="4">
    <source>
        <dbReference type="SAM" id="MobiDB-lite"/>
    </source>
</evidence>
<keyword evidence="5" id="KW-0614">Plasmid</keyword>
<evidence type="ECO:0000256" key="3">
    <source>
        <dbReference type="PIRNR" id="PIRNR002070"/>
    </source>
</evidence>
<accession>A0A4U8Z7K4</accession>
<dbReference type="RefSeq" id="WP_134493351.1">
    <property type="nucleotide sequence ID" value="NZ_CP139087.1"/>
</dbReference>
<dbReference type="PIRSF" id="PIRSF002070">
    <property type="entry name" value="SSB"/>
    <property type="match status" value="1"/>
</dbReference>
<dbReference type="GO" id="GO:0006260">
    <property type="term" value="P:DNA replication"/>
    <property type="evidence" value="ECO:0007669"/>
    <property type="project" value="InterPro"/>
</dbReference>
<dbReference type="InterPro" id="IPR000424">
    <property type="entry name" value="Primosome_PriB/ssb"/>
</dbReference>
<dbReference type="AlphaFoldDB" id="A0A4U8Z7K4"/>
<keyword evidence="1 3" id="KW-0238">DNA-binding</keyword>
<dbReference type="GO" id="GO:0003697">
    <property type="term" value="F:single-stranded DNA binding"/>
    <property type="evidence" value="ECO:0007669"/>
    <property type="project" value="InterPro"/>
</dbReference>
<evidence type="ECO:0000313" key="6">
    <source>
        <dbReference type="Proteomes" id="UP000294360"/>
    </source>
</evidence>
<dbReference type="Pfam" id="PF00436">
    <property type="entry name" value="SSB"/>
    <property type="match status" value="1"/>
</dbReference>
<dbReference type="OrthoDB" id="7581348at2"/>
<dbReference type="Proteomes" id="UP000294360">
    <property type="component" value="Plasmid 3"/>
</dbReference>
<dbReference type="KEGG" id="mtun:MTUNDRAET4_0104.2"/>
<dbReference type="SUPFAM" id="SSF50249">
    <property type="entry name" value="Nucleic acid-binding proteins"/>
    <property type="match status" value="1"/>
</dbReference>
<proteinExistence type="predicted"/>
<organism evidence="5 6">
    <name type="scientific">Methylocella tundrae</name>
    <dbReference type="NCBI Taxonomy" id="227605"/>
    <lineage>
        <taxon>Bacteria</taxon>
        <taxon>Pseudomonadati</taxon>
        <taxon>Pseudomonadota</taxon>
        <taxon>Alphaproteobacteria</taxon>
        <taxon>Hyphomicrobiales</taxon>
        <taxon>Beijerinckiaceae</taxon>
        <taxon>Methylocella</taxon>
    </lineage>
</organism>
<evidence type="ECO:0000256" key="1">
    <source>
        <dbReference type="ARBA" id="ARBA00023125"/>
    </source>
</evidence>
<name>A0A4U8Z7K4_METTU</name>
<geneLocation type="plasmid" evidence="5 6">
    <name>3</name>
</geneLocation>
<dbReference type="InterPro" id="IPR012340">
    <property type="entry name" value="NA-bd_OB-fold"/>
</dbReference>
<keyword evidence="2" id="KW-0233">DNA recombination</keyword>
<protein>
    <recommendedName>
        <fullName evidence="3">Single-stranded DNA-binding protein</fullName>
    </recommendedName>
</protein>